<name>E1Z2S8_CHLVA</name>
<feature type="compositionally biased region" description="Low complexity" evidence="1">
    <location>
        <begin position="41"/>
        <end position="51"/>
    </location>
</feature>
<dbReference type="PANTHER" id="PTHR37490:SF2">
    <property type="match status" value="1"/>
</dbReference>
<organism evidence="4">
    <name type="scientific">Chlorella variabilis</name>
    <name type="common">Green alga</name>
    <dbReference type="NCBI Taxonomy" id="554065"/>
    <lineage>
        <taxon>Eukaryota</taxon>
        <taxon>Viridiplantae</taxon>
        <taxon>Chlorophyta</taxon>
        <taxon>core chlorophytes</taxon>
        <taxon>Trebouxiophyceae</taxon>
        <taxon>Chlorellales</taxon>
        <taxon>Chlorellaceae</taxon>
        <taxon>Chlorella clade</taxon>
        <taxon>Chlorella</taxon>
    </lineage>
</organism>
<sequence length="440" mass="45921">MPPRSAPKAWSPGIAVLGVVAVLFFPSLFIFQQTGWGGASGTPSSAAACPAVRSSGGRDRQGDVSYVPPDASLKVVVASASPDTAWVQYAVDAIRARSASASVLVYRMDGGSTGSAGNGSGSGSDWDASSSSSGGRRRSLGAAKPAPGGGGAPPGKARGGKAKARHKSFLTALIRDAGDGEAAWAPTAVEQRSVPGEGKGEEALAYLTAIVEEYERLPDVVAFLRGYSGRHSRVPNTWVLQHLLQQPPARLPRGYLGAQCRPPGGEFSFRVLPTNLSANSPWAQPAARFLAQAGATLAPLPPPCMPAWEEFFGAHLGPLPAVVSGPCCSEFVTSAAAIRHHPLEFYSAARDWLAGTALGSRQAAKALELAWHLILQQQAEVEVGERECLCALYGTPSVRYFGAHLLAMLAVPPLLAALCTLRTIAVPMLRRRPSSASMQV</sequence>
<dbReference type="PANTHER" id="PTHR37490">
    <property type="entry name" value="EXPRESSED PROTEIN"/>
    <property type="match status" value="1"/>
</dbReference>
<gene>
    <name evidence="3" type="ORF">CHLNCDRAFT_133284</name>
</gene>
<feature type="region of interest" description="Disordered" evidence="1">
    <location>
        <begin position="112"/>
        <end position="162"/>
    </location>
</feature>
<feature type="compositionally biased region" description="Low complexity" evidence="1">
    <location>
        <begin position="123"/>
        <end position="146"/>
    </location>
</feature>
<protein>
    <submittedName>
        <fullName evidence="3">Uncharacterized protein</fullName>
    </submittedName>
</protein>
<feature type="region of interest" description="Disordered" evidence="1">
    <location>
        <begin position="38"/>
        <end position="65"/>
    </location>
</feature>
<feature type="compositionally biased region" description="Gly residues" evidence="1">
    <location>
        <begin position="112"/>
        <end position="122"/>
    </location>
</feature>
<keyword evidence="2" id="KW-0812">Transmembrane</keyword>
<feature type="transmembrane region" description="Helical" evidence="2">
    <location>
        <begin position="400"/>
        <end position="421"/>
    </location>
</feature>
<evidence type="ECO:0000313" key="4">
    <source>
        <dbReference type="Proteomes" id="UP000008141"/>
    </source>
</evidence>
<keyword evidence="2" id="KW-1133">Transmembrane helix</keyword>
<dbReference type="OrthoDB" id="567907at2759"/>
<evidence type="ECO:0000313" key="3">
    <source>
        <dbReference type="EMBL" id="EFN59717.1"/>
    </source>
</evidence>
<evidence type="ECO:0000256" key="1">
    <source>
        <dbReference type="SAM" id="MobiDB-lite"/>
    </source>
</evidence>
<dbReference type="GeneID" id="17358996"/>
<dbReference type="InParanoid" id="E1Z2S8"/>
<keyword evidence="2" id="KW-0472">Membrane</keyword>
<keyword evidence="4" id="KW-1185">Reference proteome</keyword>
<reference evidence="3 4" key="1">
    <citation type="journal article" date="2010" name="Plant Cell">
        <title>The Chlorella variabilis NC64A genome reveals adaptation to photosymbiosis, coevolution with viruses, and cryptic sex.</title>
        <authorList>
            <person name="Blanc G."/>
            <person name="Duncan G."/>
            <person name="Agarkova I."/>
            <person name="Borodovsky M."/>
            <person name="Gurnon J."/>
            <person name="Kuo A."/>
            <person name="Lindquist E."/>
            <person name="Lucas S."/>
            <person name="Pangilinan J."/>
            <person name="Polle J."/>
            <person name="Salamov A."/>
            <person name="Terry A."/>
            <person name="Yamada T."/>
            <person name="Dunigan D.D."/>
            <person name="Grigoriev I.V."/>
            <person name="Claverie J.M."/>
            <person name="Van Etten J.L."/>
        </authorList>
    </citation>
    <scope>NUCLEOTIDE SEQUENCE [LARGE SCALE GENOMIC DNA]</scope>
    <source>
        <strain evidence="3 4">NC64A</strain>
    </source>
</reference>
<evidence type="ECO:0000256" key="2">
    <source>
        <dbReference type="SAM" id="Phobius"/>
    </source>
</evidence>
<dbReference type="RefSeq" id="XP_005851819.1">
    <property type="nucleotide sequence ID" value="XM_005851757.1"/>
</dbReference>
<dbReference type="Proteomes" id="UP000008141">
    <property type="component" value="Unassembled WGS sequence"/>
</dbReference>
<accession>E1Z2S8</accession>
<dbReference type="InterPro" id="IPR021838">
    <property type="entry name" value="DUF3431"/>
</dbReference>
<dbReference type="Pfam" id="PF11913">
    <property type="entry name" value="DUF3431"/>
    <property type="match status" value="1"/>
</dbReference>
<dbReference type="EMBL" id="GL433835">
    <property type="protein sequence ID" value="EFN59717.1"/>
    <property type="molecule type" value="Genomic_DNA"/>
</dbReference>
<proteinExistence type="predicted"/>
<dbReference type="AlphaFoldDB" id="E1Z2S8"/>
<dbReference type="KEGG" id="cvr:CHLNCDRAFT_133284"/>